<dbReference type="PRINTS" id="PR00110">
    <property type="entry name" value="ALPHAAMYLASE"/>
</dbReference>
<name>A0A542E215_9MICO</name>
<dbReference type="AlphaFoldDB" id="A0A542E215"/>
<dbReference type="GO" id="GO:0005975">
    <property type="term" value="P:carbohydrate metabolic process"/>
    <property type="evidence" value="ECO:0007669"/>
    <property type="project" value="InterPro"/>
</dbReference>
<dbReference type="SUPFAM" id="SSF51445">
    <property type="entry name" value="(Trans)glycosidases"/>
    <property type="match status" value="1"/>
</dbReference>
<evidence type="ECO:0000256" key="5">
    <source>
        <dbReference type="ARBA" id="ARBA00017303"/>
    </source>
</evidence>
<dbReference type="SMART" id="SM00632">
    <property type="entry name" value="Aamy_C"/>
    <property type="match status" value="1"/>
</dbReference>
<evidence type="ECO:0000256" key="4">
    <source>
        <dbReference type="ARBA" id="ARBA00012595"/>
    </source>
</evidence>
<evidence type="ECO:0000256" key="7">
    <source>
        <dbReference type="ARBA" id="ARBA00022801"/>
    </source>
</evidence>
<accession>A0A542E215</accession>
<dbReference type="Proteomes" id="UP000317893">
    <property type="component" value="Unassembled WGS sequence"/>
</dbReference>
<feature type="signal peptide" evidence="13">
    <location>
        <begin position="1"/>
        <end position="44"/>
    </location>
</feature>
<organism evidence="16 17">
    <name type="scientific">Lapillicoccus jejuensis</name>
    <dbReference type="NCBI Taxonomy" id="402171"/>
    <lineage>
        <taxon>Bacteria</taxon>
        <taxon>Bacillati</taxon>
        <taxon>Actinomycetota</taxon>
        <taxon>Actinomycetes</taxon>
        <taxon>Micrococcales</taxon>
        <taxon>Intrasporangiaceae</taxon>
        <taxon>Lapillicoccus</taxon>
    </lineage>
</organism>
<dbReference type="SUPFAM" id="SSF51011">
    <property type="entry name" value="Glycosyl hydrolase domain"/>
    <property type="match status" value="1"/>
</dbReference>
<dbReference type="CDD" id="cd11317">
    <property type="entry name" value="AmyAc_bac_euk_AmyA"/>
    <property type="match status" value="1"/>
</dbReference>
<evidence type="ECO:0000256" key="11">
    <source>
        <dbReference type="RuleBase" id="RU003615"/>
    </source>
</evidence>
<proteinExistence type="inferred from homology"/>
<comment type="cofactor">
    <cofactor evidence="2">
        <name>Ca(2+)</name>
        <dbReference type="ChEBI" id="CHEBI:29108"/>
    </cofactor>
</comment>
<keyword evidence="10 12" id="KW-0326">Glycosidase</keyword>
<keyword evidence="6" id="KW-0479">Metal-binding</keyword>
<dbReference type="PANTHER" id="PTHR43447">
    <property type="entry name" value="ALPHA-AMYLASE"/>
    <property type="match status" value="1"/>
</dbReference>
<dbReference type="InterPro" id="IPR013780">
    <property type="entry name" value="Glyco_hydro_b"/>
</dbReference>
<dbReference type="GO" id="GO:0046872">
    <property type="term" value="F:metal ion binding"/>
    <property type="evidence" value="ECO:0007669"/>
    <property type="project" value="UniProtKB-KW"/>
</dbReference>
<dbReference type="InterPro" id="IPR006047">
    <property type="entry name" value="GH13_cat_dom"/>
</dbReference>
<feature type="chain" id="PRO_5021811898" description="Alpha-amylase" evidence="13">
    <location>
        <begin position="45"/>
        <end position="482"/>
    </location>
</feature>
<gene>
    <name evidence="16" type="ORF">FB458_2504</name>
</gene>
<evidence type="ECO:0000256" key="3">
    <source>
        <dbReference type="ARBA" id="ARBA00008061"/>
    </source>
</evidence>
<evidence type="ECO:0000256" key="2">
    <source>
        <dbReference type="ARBA" id="ARBA00001913"/>
    </source>
</evidence>
<evidence type="ECO:0000256" key="6">
    <source>
        <dbReference type="ARBA" id="ARBA00022723"/>
    </source>
</evidence>
<feature type="domain" description="Glycosyl hydrolase family 13 catalytic" evidence="15">
    <location>
        <begin position="51"/>
        <end position="388"/>
    </location>
</feature>
<dbReference type="SMART" id="SM00642">
    <property type="entry name" value="Aamy"/>
    <property type="match status" value="1"/>
</dbReference>
<evidence type="ECO:0000256" key="12">
    <source>
        <dbReference type="RuleBase" id="RU361134"/>
    </source>
</evidence>
<comment type="similarity">
    <text evidence="3 11">Belongs to the glycosyl hydrolase 13 family.</text>
</comment>
<dbReference type="GO" id="GO:0004556">
    <property type="term" value="F:alpha-amylase activity"/>
    <property type="evidence" value="ECO:0007669"/>
    <property type="project" value="UniProtKB-UniRule"/>
</dbReference>
<feature type="domain" description="Alpha-amylase C-terminal" evidence="14">
    <location>
        <begin position="397"/>
        <end position="482"/>
    </location>
</feature>
<evidence type="ECO:0000313" key="16">
    <source>
        <dbReference type="EMBL" id="TQJ09392.1"/>
    </source>
</evidence>
<protein>
    <recommendedName>
        <fullName evidence="5 12">Alpha-amylase</fullName>
        <ecNumber evidence="4 12">3.2.1.1</ecNumber>
    </recommendedName>
</protein>
<evidence type="ECO:0000256" key="10">
    <source>
        <dbReference type="ARBA" id="ARBA00023295"/>
    </source>
</evidence>
<keyword evidence="9 12" id="KW-0119">Carbohydrate metabolism</keyword>
<reference evidence="16 17" key="1">
    <citation type="submission" date="2019-06" db="EMBL/GenBank/DDBJ databases">
        <title>Sequencing the genomes of 1000 actinobacteria strains.</title>
        <authorList>
            <person name="Klenk H.-P."/>
        </authorList>
    </citation>
    <scope>NUCLEOTIDE SEQUENCE [LARGE SCALE GENOMIC DNA]</scope>
    <source>
        <strain evidence="16 17">DSM 18607</strain>
    </source>
</reference>
<keyword evidence="8" id="KW-0106">Calcium</keyword>
<evidence type="ECO:0000256" key="13">
    <source>
        <dbReference type="SAM" id="SignalP"/>
    </source>
</evidence>
<keyword evidence="17" id="KW-1185">Reference proteome</keyword>
<comment type="catalytic activity">
    <reaction evidence="1 12">
        <text>Endohydrolysis of (1-&gt;4)-alpha-D-glucosidic linkages in polysaccharides containing three or more (1-&gt;4)-alpha-linked D-glucose units.</text>
        <dbReference type="EC" id="3.2.1.1"/>
    </reaction>
</comment>
<dbReference type="InterPro" id="IPR006048">
    <property type="entry name" value="A-amylase/branching_C"/>
</dbReference>
<dbReference type="Gene3D" id="2.60.40.1180">
    <property type="entry name" value="Golgi alpha-mannosidase II"/>
    <property type="match status" value="1"/>
</dbReference>
<dbReference type="InterPro" id="IPR031319">
    <property type="entry name" value="A-amylase_C"/>
</dbReference>
<dbReference type="Pfam" id="PF02806">
    <property type="entry name" value="Alpha-amylase_C"/>
    <property type="match status" value="1"/>
</dbReference>
<evidence type="ECO:0000313" key="17">
    <source>
        <dbReference type="Proteomes" id="UP000317893"/>
    </source>
</evidence>
<evidence type="ECO:0000256" key="8">
    <source>
        <dbReference type="ARBA" id="ARBA00022837"/>
    </source>
</evidence>
<dbReference type="OrthoDB" id="9805159at2"/>
<dbReference type="EC" id="3.2.1.1" evidence="4 12"/>
<dbReference type="Gene3D" id="3.20.20.80">
    <property type="entry name" value="Glycosidases"/>
    <property type="match status" value="1"/>
</dbReference>
<evidence type="ECO:0000256" key="9">
    <source>
        <dbReference type="ARBA" id="ARBA00023277"/>
    </source>
</evidence>
<keyword evidence="13" id="KW-0732">Signal</keyword>
<evidence type="ECO:0000259" key="15">
    <source>
        <dbReference type="SMART" id="SM00642"/>
    </source>
</evidence>
<dbReference type="Pfam" id="PF00128">
    <property type="entry name" value="Alpha-amylase"/>
    <property type="match status" value="1"/>
</dbReference>
<evidence type="ECO:0000259" key="14">
    <source>
        <dbReference type="SMART" id="SM00632"/>
    </source>
</evidence>
<comment type="caution">
    <text evidence="16">The sequence shown here is derived from an EMBL/GenBank/DDBJ whole genome shotgun (WGS) entry which is preliminary data.</text>
</comment>
<dbReference type="RefSeq" id="WP_141848772.1">
    <property type="nucleotide sequence ID" value="NZ_BAAAPR010000014.1"/>
</dbReference>
<dbReference type="EMBL" id="VFMN01000001">
    <property type="protein sequence ID" value="TQJ09392.1"/>
    <property type="molecule type" value="Genomic_DNA"/>
</dbReference>
<dbReference type="InterPro" id="IPR017853">
    <property type="entry name" value="GH"/>
</dbReference>
<keyword evidence="7 12" id="KW-0378">Hydrolase</keyword>
<dbReference type="InterPro" id="IPR006046">
    <property type="entry name" value="Alpha_amylase"/>
</dbReference>
<evidence type="ECO:0000256" key="1">
    <source>
        <dbReference type="ARBA" id="ARBA00000548"/>
    </source>
</evidence>
<sequence length="482" mass="51257">MGLRAHRRPPHREARRRSRLLPVLATVLALGAAPAVLSAPPAGATPPGTKDVTATMFEWRYDSVATACTTVLGPKGYGLVEVSPAAEHIAGSQWWTSYQPVSYKIAGRLGDQASFSRMVSACHAAGVKVVADVVVNHMSAGSGTGTGGTAYTKYDYPGTYQTQDFHSCRRDIADYTNRTEVQTCELVGLADLDTGSDYVRGRIAGYLSSLLALGVDGFRVDAAKHVAESDLAAIKAKLSNPNAYWVQEVIPGAGEAVQPSEYTPTGDVDNFQGAFDLKRMFTSDKIAYLSNWGEPWGYLKSGQARTFIDNWDTERNGSTLNAGYGNTYTLANVFMLAWPYGSPNVLSSYQYAGNDDGPPNGGTVNACFSDGWRCQHLWRQIANMVAFRNATAGQPVTSWWSNGANAIAFGRGSRGYVAINHEGSAITRTFQTSLPAGSYCDVQHGDPGANGACSGPKYTVASNGTFTATVGAGDAVALYVGA</sequence>